<accession>A0AAW2E571</accession>
<name>A0AAW2E571_9ROSI</name>
<evidence type="ECO:0008006" key="6">
    <source>
        <dbReference type="Google" id="ProtNLM"/>
    </source>
</evidence>
<dbReference type="PANTHER" id="PTHR47930">
    <property type="entry name" value="YALI0C12947P"/>
    <property type="match status" value="1"/>
</dbReference>
<comment type="caution">
    <text evidence="4">The sequence shown here is derived from an EMBL/GenBank/DDBJ whole genome shotgun (WGS) entry which is preliminary data.</text>
</comment>
<evidence type="ECO:0000313" key="5">
    <source>
        <dbReference type="Proteomes" id="UP001459277"/>
    </source>
</evidence>
<dbReference type="Gene3D" id="1.25.40.10">
    <property type="entry name" value="Tetratricopeptide repeat domain"/>
    <property type="match status" value="2"/>
</dbReference>
<dbReference type="Pfam" id="PF13812">
    <property type="entry name" value="PPR_3"/>
    <property type="match status" value="2"/>
</dbReference>
<feature type="region of interest" description="Disordered" evidence="3">
    <location>
        <begin position="122"/>
        <end position="151"/>
    </location>
</feature>
<evidence type="ECO:0000256" key="2">
    <source>
        <dbReference type="PROSITE-ProRule" id="PRU00708"/>
    </source>
</evidence>
<protein>
    <recommendedName>
        <fullName evidence="6">Pentatricopeptide repeat-containing protein</fullName>
    </recommendedName>
</protein>
<keyword evidence="5" id="KW-1185">Reference proteome</keyword>
<organism evidence="4 5">
    <name type="scientific">Lithocarpus litseifolius</name>
    <dbReference type="NCBI Taxonomy" id="425828"/>
    <lineage>
        <taxon>Eukaryota</taxon>
        <taxon>Viridiplantae</taxon>
        <taxon>Streptophyta</taxon>
        <taxon>Embryophyta</taxon>
        <taxon>Tracheophyta</taxon>
        <taxon>Spermatophyta</taxon>
        <taxon>Magnoliopsida</taxon>
        <taxon>eudicotyledons</taxon>
        <taxon>Gunneridae</taxon>
        <taxon>Pentapetalae</taxon>
        <taxon>rosids</taxon>
        <taxon>fabids</taxon>
        <taxon>Fagales</taxon>
        <taxon>Fagaceae</taxon>
        <taxon>Lithocarpus</taxon>
    </lineage>
</organism>
<evidence type="ECO:0000256" key="3">
    <source>
        <dbReference type="SAM" id="MobiDB-lite"/>
    </source>
</evidence>
<proteinExistence type="predicted"/>
<reference evidence="4 5" key="1">
    <citation type="submission" date="2024-01" db="EMBL/GenBank/DDBJ databases">
        <title>A telomere-to-telomere, gap-free genome of sweet tea (Lithocarpus litseifolius).</title>
        <authorList>
            <person name="Zhou J."/>
        </authorList>
    </citation>
    <scope>NUCLEOTIDE SEQUENCE [LARGE SCALE GENOMIC DNA]</scope>
    <source>
        <strain evidence="4">Zhou-2022a</strain>
        <tissue evidence="4">Leaf</tissue>
    </source>
</reference>
<keyword evidence="1" id="KW-0677">Repeat</keyword>
<dbReference type="InterPro" id="IPR002885">
    <property type="entry name" value="PPR_rpt"/>
</dbReference>
<evidence type="ECO:0000256" key="1">
    <source>
        <dbReference type="ARBA" id="ARBA00022737"/>
    </source>
</evidence>
<dbReference type="InterPro" id="IPR011990">
    <property type="entry name" value="TPR-like_helical_dom_sf"/>
</dbReference>
<dbReference type="Proteomes" id="UP001459277">
    <property type="component" value="Unassembled WGS sequence"/>
</dbReference>
<feature type="compositionally biased region" description="Polar residues" evidence="3">
    <location>
        <begin position="63"/>
        <end position="79"/>
    </location>
</feature>
<evidence type="ECO:0000313" key="4">
    <source>
        <dbReference type="EMBL" id="KAL0016793.1"/>
    </source>
</evidence>
<feature type="region of interest" description="Disordered" evidence="3">
    <location>
        <begin position="61"/>
        <end position="80"/>
    </location>
</feature>
<dbReference type="AlphaFoldDB" id="A0AAW2E571"/>
<dbReference type="PANTHER" id="PTHR47930:SF2">
    <property type="entry name" value="PENTATRICOPEPTIDE REPEAT PROTEIN (AFU_ORTHOLOGUE AFUA_8G04250)"/>
    <property type="match status" value="1"/>
</dbReference>
<gene>
    <name evidence="4" type="ORF">SO802_003862</name>
</gene>
<sequence>MDCTFSTISLYPIPWGRNGRAGLMASAHSSTRRRLPKNLQYPRRTKLPPDFGVNLFLKKANKSKSPTDPSLTDLINSQKPHLLVEEDTQDEEEHKQEGEGEDGIVWDSDEIEAISSLFQGRIPQKPGKLNRERPLPLPLPHKLRPVGLPTPKNNVKLVSPKAVSSRVSLSNKVYKNPGVLIGIAREIRSLSSEANVSVILNKWARFLRKGSLSLTIRELGHMGLPERALQTFCWAQKQPQLFPDDRVLASTVEVLARNHELKMPFNLEKFTSLASRGVIEAMVRGFIRGGSLRLARKVLLVAKDGKRMLDSSVYAKLILELGKHPDKQMLVVALLDELGEREDFSLSQQDCTAIMKVCIRLRKFEIVESLFNWFKQSGRDPSVVMYTTLIHSRYSENKYRESLAVVWEMEASNCLIDLPAYRVVIRLFVALNDLSRAVRYFSKLKEAGFSPTYDIYRDMIKIYMISGRLAKCKEVCKEAELAGFKLDRQTTSWLLQFERDKRVPHHPLARARRKGTSIAKFLNTRSMNDCILI</sequence>
<dbReference type="PROSITE" id="PS51375">
    <property type="entry name" value="PPR"/>
    <property type="match status" value="1"/>
</dbReference>
<feature type="repeat" description="PPR" evidence="2">
    <location>
        <begin position="417"/>
        <end position="451"/>
    </location>
</feature>
<dbReference type="EMBL" id="JAZDWU010000001">
    <property type="protein sequence ID" value="KAL0016793.1"/>
    <property type="molecule type" value="Genomic_DNA"/>
</dbReference>